<dbReference type="Proteomes" id="UP000286186">
    <property type="component" value="Unassembled WGS sequence"/>
</dbReference>
<proteinExistence type="predicted"/>
<evidence type="ECO:0000313" key="2">
    <source>
        <dbReference type="Proteomes" id="UP000286186"/>
    </source>
</evidence>
<reference evidence="1 2" key="1">
    <citation type="submission" date="2018-08" db="EMBL/GenBank/DDBJ databases">
        <title>A genome reference for cultivated species of the human gut microbiota.</title>
        <authorList>
            <person name="Zou Y."/>
            <person name="Xue W."/>
            <person name="Luo G."/>
        </authorList>
    </citation>
    <scope>NUCLEOTIDE SEQUENCE [LARGE SCALE GENOMIC DNA]</scope>
    <source>
        <strain evidence="1 2">AM23-22</strain>
    </source>
</reference>
<name>A0A414RAS5_9FIRM</name>
<dbReference type="EMBL" id="QRHR01000002">
    <property type="protein sequence ID" value="RHF90131.1"/>
    <property type="molecule type" value="Genomic_DNA"/>
</dbReference>
<dbReference type="AlphaFoldDB" id="A0A414RAS5"/>
<accession>A0A414RAS5</accession>
<comment type="caution">
    <text evidence="1">The sequence shown here is derived from an EMBL/GenBank/DDBJ whole genome shotgun (WGS) entry which is preliminary data.</text>
</comment>
<dbReference type="RefSeq" id="WP_118231269.1">
    <property type="nucleotide sequence ID" value="NZ_JBGLBX010000003.1"/>
</dbReference>
<protein>
    <submittedName>
        <fullName evidence="1">Uncharacterized protein</fullName>
    </submittedName>
</protein>
<gene>
    <name evidence="1" type="ORF">DW652_02210</name>
</gene>
<evidence type="ECO:0000313" key="1">
    <source>
        <dbReference type="EMBL" id="RHF90131.1"/>
    </source>
</evidence>
<sequence length="117" mass="13324">MNERNMTVNISGKQINIAKDNATIRAIQNNRIEEKELDVAIKAIVDNLSTLNEENTYKILNILGQIKGEMDKENPKINHLQNCLKRIEQVINITNGIPVLTVNLQKLYNIIKCTINL</sequence>
<organism evidence="1 2">
    <name type="scientific">Eubacterium ventriosum</name>
    <dbReference type="NCBI Taxonomy" id="39496"/>
    <lineage>
        <taxon>Bacteria</taxon>
        <taxon>Bacillati</taxon>
        <taxon>Bacillota</taxon>
        <taxon>Clostridia</taxon>
        <taxon>Eubacteriales</taxon>
        <taxon>Eubacteriaceae</taxon>
        <taxon>Eubacterium</taxon>
    </lineage>
</organism>